<proteinExistence type="predicted"/>
<dbReference type="Proteomes" id="UP001227192">
    <property type="component" value="Unassembled WGS sequence"/>
</dbReference>
<evidence type="ECO:0000313" key="2">
    <source>
        <dbReference type="EMBL" id="KAJ9487106.1"/>
    </source>
</evidence>
<reference evidence="2" key="2">
    <citation type="journal article" date="2016" name="Fungal Biol.">
        <title>Ochratoxin A production by Penicillium thymicola.</title>
        <authorList>
            <person name="Nguyen H.D.T."/>
            <person name="McMullin D.R."/>
            <person name="Ponomareva E."/>
            <person name="Riley R."/>
            <person name="Pomraning K.R."/>
            <person name="Baker S.E."/>
            <person name="Seifert K.A."/>
        </authorList>
    </citation>
    <scope>NUCLEOTIDE SEQUENCE</scope>
    <source>
        <strain evidence="2">DAOM 180753</strain>
    </source>
</reference>
<dbReference type="AlphaFoldDB" id="A0AAI9X7P4"/>
<protein>
    <submittedName>
        <fullName evidence="2">Uncharacterized protein</fullName>
    </submittedName>
</protein>
<name>A0AAI9X7P4_PENTH</name>
<accession>A0AAI9X7P4</accession>
<gene>
    <name evidence="2" type="ORF">VN97_g6215</name>
</gene>
<feature type="region of interest" description="Disordered" evidence="1">
    <location>
        <begin position="85"/>
        <end position="108"/>
    </location>
</feature>
<reference evidence="2" key="1">
    <citation type="submission" date="2015-06" db="EMBL/GenBank/DDBJ databases">
        <authorList>
            <person name="Nguyen H."/>
        </authorList>
    </citation>
    <scope>NUCLEOTIDE SEQUENCE</scope>
    <source>
        <strain evidence="2">DAOM 180753</strain>
    </source>
</reference>
<keyword evidence="3" id="KW-1185">Reference proteome</keyword>
<evidence type="ECO:0000256" key="1">
    <source>
        <dbReference type="SAM" id="MobiDB-lite"/>
    </source>
</evidence>
<comment type="caution">
    <text evidence="2">The sequence shown here is derived from an EMBL/GenBank/DDBJ whole genome shotgun (WGS) entry which is preliminary data.</text>
</comment>
<evidence type="ECO:0000313" key="3">
    <source>
        <dbReference type="Proteomes" id="UP001227192"/>
    </source>
</evidence>
<organism evidence="2 3">
    <name type="scientific">Penicillium thymicola</name>
    <dbReference type="NCBI Taxonomy" id="293382"/>
    <lineage>
        <taxon>Eukaryota</taxon>
        <taxon>Fungi</taxon>
        <taxon>Dikarya</taxon>
        <taxon>Ascomycota</taxon>
        <taxon>Pezizomycotina</taxon>
        <taxon>Eurotiomycetes</taxon>
        <taxon>Eurotiomycetidae</taxon>
        <taxon>Eurotiales</taxon>
        <taxon>Aspergillaceae</taxon>
        <taxon>Penicillium</taxon>
    </lineage>
</organism>
<sequence length="108" mass="12185">MRVIYSMSSADVQTHGLAVSYLAIHPGVSLEIHQCSARISTLGGLVQLQFSGKTEWRTYGLTCFHAIWPPTDHRNPEWFNIHRSSGEVTGDQREREEMLITTNAQRAT</sequence>
<dbReference type="EMBL" id="LACB01000175">
    <property type="protein sequence ID" value="KAJ9487106.1"/>
    <property type="molecule type" value="Genomic_DNA"/>
</dbReference>